<dbReference type="PANTHER" id="PTHR21683">
    <property type="entry name" value="COILED-COIL DOMAIN-CONTAINING PROTEIN 42 LIKE-2-LIKE-RELATED"/>
    <property type="match status" value="1"/>
</dbReference>
<dbReference type="Ensembl" id="ENSMMMT00000001120.1">
    <property type="protein sequence ID" value="ENSMMMP00000001003.1"/>
    <property type="gene ID" value="ENSMMMG00000000945.1"/>
</dbReference>
<keyword evidence="3" id="KW-1185">Reference proteome</keyword>
<dbReference type="PANTHER" id="PTHR21683:SF18">
    <property type="entry name" value="COILED-COIL DOMAIN-CONTAINING PROTEIN 42 HOMOLOG"/>
    <property type="match status" value="1"/>
</dbReference>
<sequence length="395" mass="44266">MDTAQGADPSDPGDKDGDLQVLLQELCQLQAKQRKLKRAVQRHKVFEDYLRKVLEKIPKGTALREEPESALVEAMVRHYGRLLTASQEARKCLDTFSQMNQALLQSLEFLEEGHRTLVPSLKIQLCQLQKKCHSTQWQRLKHSISYQKDVGVDPHPHNRKYSVSPVCWPGGGTPGELLDYLQLTVDNMARQCSRAAHRVPESLGLFSKLDWIKEFMLDKMEMVRTNSLLTEPRECWAADSAKDPEPRSFPKPCRSFPKKQDPPPSTPRTPVLGAQASECSSLHPGPTASGPVLYPPRLFSHHRQPTGQGRVGAEGGGQGPGASWGRVAGMESGPAWVKQRRGRGWWQPSRGPGWQPHTQEPRLRFSLSLENLAPDLHHEVAPETELPMPTCYGQL</sequence>
<protein>
    <recommendedName>
        <fullName evidence="4">Coiled-coil domain containing 197</fullName>
    </recommendedName>
</protein>
<dbReference type="AlphaFoldDB" id="A0A8C5YN91"/>
<evidence type="ECO:0008006" key="4">
    <source>
        <dbReference type="Google" id="ProtNLM"/>
    </source>
</evidence>
<dbReference type="GeneTree" id="ENSGT00510000049662"/>
<evidence type="ECO:0000313" key="2">
    <source>
        <dbReference type="Ensembl" id="ENSMMMP00000001003.1"/>
    </source>
</evidence>
<reference evidence="2" key="2">
    <citation type="submission" date="2025-09" db="UniProtKB">
        <authorList>
            <consortium name="Ensembl"/>
        </authorList>
    </citation>
    <scope>IDENTIFICATION</scope>
</reference>
<name>A0A8C5YN91_MARMA</name>
<feature type="compositionally biased region" description="Gly residues" evidence="1">
    <location>
        <begin position="309"/>
        <end position="320"/>
    </location>
</feature>
<evidence type="ECO:0000256" key="1">
    <source>
        <dbReference type="SAM" id="MobiDB-lite"/>
    </source>
</evidence>
<dbReference type="Proteomes" id="UP000694407">
    <property type="component" value="Unplaced"/>
</dbReference>
<accession>A0A8C5YN91</accession>
<organism evidence="2 3">
    <name type="scientific">Marmota marmota marmota</name>
    <name type="common">Alpine marmot</name>
    <dbReference type="NCBI Taxonomy" id="9994"/>
    <lineage>
        <taxon>Eukaryota</taxon>
        <taxon>Metazoa</taxon>
        <taxon>Chordata</taxon>
        <taxon>Craniata</taxon>
        <taxon>Vertebrata</taxon>
        <taxon>Euteleostomi</taxon>
        <taxon>Mammalia</taxon>
        <taxon>Eutheria</taxon>
        <taxon>Euarchontoglires</taxon>
        <taxon>Glires</taxon>
        <taxon>Rodentia</taxon>
        <taxon>Sciuromorpha</taxon>
        <taxon>Sciuridae</taxon>
        <taxon>Xerinae</taxon>
        <taxon>Marmotini</taxon>
        <taxon>Marmota</taxon>
    </lineage>
</organism>
<feature type="region of interest" description="Disordered" evidence="1">
    <location>
        <begin position="238"/>
        <end position="320"/>
    </location>
</feature>
<dbReference type="InterPro" id="IPR051147">
    <property type="entry name" value="CFAP_domain-containing"/>
</dbReference>
<evidence type="ECO:0000313" key="3">
    <source>
        <dbReference type="Proteomes" id="UP000694407"/>
    </source>
</evidence>
<reference evidence="2" key="1">
    <citation type="submission" date="2025-08" db="UniProtKB">
        <authorList>
            <consortium name="Ensembl"/>
        </authorList>
    </citation>
    <scope>IDENTIFICATION</scope>
</reference>
<feature type="compositionally biased region" description="Basic and acidic residues" evidence="1">
    <location>
        <begin position="238"/>
        <end position="248"/>
    </location>
</feature>
<proteinExistence type="predicted"/>